<evidence type="ECO:0000256" key="6">
    <source>
        <dbReference type="ARBA" id="ARBA00023139"/>
    </source>
</evidence>
<dbReference type="EC" id="3.1.2.22" evidence="2"/>
<comment type="caution">
    <text evidence="11">The sequence shown here is derived from an EMBL/GenBank/DDBJ whole genome shotgun (WGS) entry which is preliminary data.</text>
</comment>
<dbReference type="AlphaFoldDB" id="A0AAD9NJK4"/>
<dbReference type="EMBL" id="JAODUO010001126">
    <property type="protein sequence ID" value="KAK2170918.1"/>
    <property type="molecule type" value="Genomic_DNA"/>
</dbReference>
<comment type="similarity">
    <text evidence="8">Belongs to the AB hydrolase superfamily. ABHD17 family.</text>
</comment>
<comment type="subcellular location">
    <subcellularLocation>
        <location evidence="1">Cell membrane</location>
    </subcellularLocation>
    <subcellularLocation>
        <location evidence="9">Endomembrane system</location>
        <topology evidence="9">Lipid-anchor</topology>
        <orientation evidence="9">Cytoplasmic side</orientation>
    </subcellularLocation>
</comment>
<comment type="catalytic activity">
    <reaction evidence="10">
        <text>S-hexadecanoyl-L-cysteinyl-[protein] + H2O = L-cysteinyl-[protein] + hexadecanoate + H(+)</text>
        <dbReference type="Rhea" id="RHEA:19233"/>
        <dbReference type="Rhea" id="RHEA-COMP:10131"/>
        <dbReference type="Rhea" id="RHEA-COMP:11032"/>
        <dbReference type="ChEBI" id="CHEBI:7896"/>
        <dbReference type="ChEBI" id="CHEBI:15377"/>
        <dbReference type="ChEBI" id="CHEBI:15378"/>
        <dbReference type="ChEBI" id="CHEBI:29950"/>
        <dbReference type="ChEBI" id="CHEBI:74151"/>
        <dbReference type="EC" id="3.1.2.22"/>
    </reaction>
</comment>
<evidence type="ECO:0000256" key="7">
    <source>
        <dbReference type="ARBA" id="ARBA00023288"/>
    </source>
</evidence>
<gene>
    <name evidence="11" type="ORF">NP493_1123g01013</name>
</gene>
<keyword evidence="6" id="KW-0564">Palmitate</keyword>
<dbReference type="FunFam" id="3.40.50.1820:FF:000008">
    <property type="entry name" value="Alpha/beta hydrolase domain-containing protein 17B"/>
    <property type="match status" value="1"/>
</dbReference>
<reference evidence="11" key="1">
    <citation type="journal article" date="2023" name="Mol. Biol. Evol.">
        <title>Third-Generation Sequencing Reveals the Adaptive Role of the Epigenome in Three Deep-Sea Polychaetes.</title>
        <authorList>
            <person name="Perez M."/>
            <person name="Aroh O."/>
            <person name="Sun Y."/>
            <person name="Lan Y."/>
            <person name="Juniper S.K."/>
            <person name="Young C.R."/>
            <person name="Angers B."/>
            <person name="Qian P.Y."/>
        </authorList>
    </citation>
    <scope>NUCLEOTIDE SEQUENCE</scope>
    <source>
        <strain evidence="11">R07B-5</strain>
    </source>
</reference>
<accession>A0AAD9NJK4</accession>
<name>A0AAD9NJK4_RIDPI</name>
<dbReference type="GO" id="GO:0008474">
    <property type="term" value="F:palmitoyl-(protein) hydrolase activity"/>
    <property type="evidence" value="ECO:0007669"/>
    <property type="project" value="UniProtKB-EC"/>
</dbReference>
<evidence type="ECO:0000256" key="3">
    <source>
        <dbReference type="ARBA" id="ARBA00022475"/>
    </source>
</evidence>
<keyword evidence="4" id="KW-0378">Hydrolase</keyword>
<proteinExistence type="inferred from homology"/>
<dbReference type="PANTHER" id="PTHR12277">
    <property type="entry name" value="ALPHA/BETA HYDROLASE DOMAIN-CONTAINING PROTEIN"/>
    <property type="match status" value="1"/>
</dbReference>
<protein>
    <recommendedName>
        <fullName evidence="2">palmitoyl-protein hydrolase</fullName>
        <ecNumber evidence="2">3.1.2.22</ecNumber>
    </recommendedName>
</protein>
<dbReference type="Proteomes" id="UP001209878">
    <property type="component" value="Unassembled WGS sequence"/>
</dbReference>
<evidence type="ECO:0000313" key="12">
    <source>
        <dbReference type="Proteomes" id="UP001209878"/>
    </source>
</evidence>
<dbReference type="InterPro" id="IPR029058">
    <property type="entry name" value="AB_hydrolase_fold"/>
</dbReference>
<keyword evidence="3" id="KW-1003">Cell membrane</keyword>
<dbReference type="GO" id="GO:0010008">
    <property type="term" value="C:endosome membrane"/>
    <property type="evidence" value="ECO:0007669"/>
    <property type="project" value="TreeGrafter"/>
</dbReference>
<evidence type="ECO:0000256" key="2">
    <source>
        <dbReference type="ARBA" id="ARBA00012423"/>
    </source>
</evidence>
<evidence type="ECO:0000256" key="5">
    <source>
        <dbReference type="ARBA" id="ARBA00023136"/>
    </source>
</evidence>
<evidence type="ECO:0000256" key="8">
    <source>
        <dbReference type="ARBA" id="ARBA00038397"/>
    </source>
</evidence>
<dbReference type="GO" id="GO:0005886">
    <property type="term" value="C:plasma membrane"/>
    <property type="evidence" value="ECO:0007669"/>
    <property type="project" value="UniProtKB-SubCell"/>
</dbReference>
<dbReference type="Gene3D" id="3.40.50.1820">
    <property type="entry name" value="alpha/beta hydrolase"/>
    <property type="match status" value="1"/>
</dbReference>
<dbReference type="SUPFAM" id="SSF53474">
    <property type="entry name" value="alpha/beta-Hydrolases"/>
    <property type="match status" value="1"/>
</dbReference>
<keyword evidence="7" id="KW-0449">Lipoprotein</keyword>
<organism evidence="11 12">
    <name type="scientific">Ridgeia piscesae</name>
    <name type="common">Tubeworm</name>
    <dbReference type="NCBI Taxonomy" id="27915"/>
    <lineage>
        <taxon>Eukaryota</taxon>
        <taxon>Metazoa</taxon>
        <taxon>Spiralia</taxon>
        <taxon>Lophotrochozoa</taxon>
        <taxon>Annelida</taxon>
        <taxon>Polychaeta</taxon>
        <taxon>Sedentaria</taxon>
        <taxon>Canalipalpata</taxon>
        <taxon>Sabellida</taxon>
        <taxon>Siboglinidae</taxon>
        <taxon>Ridgeia</taxon>
    </lineage>
</organism>
<evidence type="ECO:0000256" key="9">
    <source>
        <dbReference type="ARBA" id="ARBA00046278"/>
    </source>
</evidence>
<sequence length="287" mass="32130">MNGLSCNELCCLFCCPPFPSRIAAKLAFLPPEATYSFVSDETGNKYTLHLTEKAEWQYSQRELDCIEVFMTRTSRGNRIPCAMVRCCPNAKYTLLFSHGNAVDLGQMTSFYIGLGSRINCNIFSYDYSGYGRASGKPSEKNMYADVEAAWQALRARYGISPENIILYGQSIGTVPTVDLASRYEVGAVILHSALTSGMRVAFPQTKRTWFFDAFPSIDKVSKITSPVLVIHGTDDEVIDFSHGLAIYERCPRAVEPLWVEGAGHNDVELFGQYLERLKQFITMELVN</sequence>
<evidence type="ECO:0000256" key="10">
    <source>
        <dbReference type="ARBA" id="ARBA00047337"/>
    </source>
</evidence>
<evidence type="ECO:0000256" key="1">
    <source>
        <dbReference type="ARBA" id="ARBA00004236"/>
    </source>
</evidence>
<evidence type="ECO:0000313" key="11">
    <source>
        <dbReference type="EMBL" id="KAK2170918.1"/>
    </source>
</evidence>
<evidence type="ECO:0000256" key="4">
    <source>
        <dbReference type="ARBA" id="ARBA00022801"/>
    </source>
</evidence>
<keyword evidence="12" id="KW-1185">Reference proteome</keyword>
<dbReference type="PANTHER" id="PTHR12277:SF81">
    <property type="entry name" value="PROTEIN ABHD13"/>
    <property type="match status" value="1"/>
</dbReference>
<keyword evidence="5" id="KW-0472">Membrane</keyword>